<sequence>MNQNTDIVQRLAARLKEARRAKGLSLDAVARLSGVSRSMVSQIERAESSPTVATLWNLTQALQVDFAGLWEARAESDIRVVQAAAAPVIADRGRDVVIRILSAPQTVGEHEIYEIRLGPGAALESAPHRTGCREDVVVLEGAVTITSGDERAALAQNDAANYAADRPHSLTAGDAAARVLMIVRDS</sequence>
<dbReference type="RefSeq" id="WP_046001607.1">
    <property type="nucleotide sequence ID" value="NZ_VDDC01000008.1"/>
</dbReference>
<dbReference type="Gene3D" id="1.10.260.40">
    <property type="entry name" value="lambda repressor-like DNA-binding domains"/>
    <property type="match status" value="1"/>
</dbReference>
<dbReference type="PANTHER" id="PTHR46797">
    <property type="entry name" value="HTH-TYPE TRANSCRIPTIONAL REGULATOR"/>
    <property type="match status" value="1"/>
</dbReference>
<dbReference type="GO" id="GO:0003700">
    <property type="term" value="F:DNA-binding transcription factor activity"/>
    <property type="evidence" value="ECO:0007669"/>
    <property type="project" value="TreeGrafter"/>
</dbReference>
<dbReference type="InterPro" id="IPR001387">
    <property type="entry name" value="Cro/C1-type_HTH"/>
</dbReference>
<dbReference type="InterPro" id="IPR050807">
    <property type="entry name" value="TransReg_Diox_bact_type"/>
</dbReference>
<proteinExistence type="predicted"/>
<dbReference type="Proteomes" id="UP000304880">
    <property type="component" value="Unassembled WGS sequence"/>
</dbReference>
<dbReference type="SMART" id="SM00530">
    <property type="entry name" value="HTH_XRE"/>
    <property type="match status" value="1"/>
</dbReference>
<evidence type="ECO:0000313" key="3">
    <source>
        <dbReference type="EMBL" id="TNH40544.1"/>
    </source>
</evidence>
<reference evidence="3 4" key="1">
    <citation type="submission" date="2019-06" db="EMBL/GenBank/DDBJ databases">
        <authorList>
            <person name="Li J."/>
        </authorList>
    </citation>
    <scope>NUCLEOTIDE SEQUENCE [LARGE SCALE GENOMIC DNA]</scope>
    <source>
        <strain evidence="3 4">CGMCC 1.8012</strain>
    </source>
</reference>
<dbReference type="GO" id="GO:0003677">
    <property type="term" value="F:DNA binding"/>
    <property type="evidence" value="ECO:0007669"/>
    <property type="project" value="UniProtKB-KW"/>
</dbReference>
<dbReference type="InterPro" id="IPR014710">
    <property type="entry name" value="RmlC-like_jellyroll"/>
</dbReference>
<evidence type="ECO:0000256" key="1">
    <source>
        <dbReference type="ARBA" id="ARBA00023125"/>
    </source>
</evidence>
<comment type="caution">
    <text evidence="3">The sequence shown here is derived from an EMBL/GenBank/DDBJ whole genome shotgun (WGS) entry which is preliminary data.</text>
</comment>
<accession>A0A5C4RA50</accession>
<dbReference type="CDD" id="cd02209">
    <property type="entry name" value="cupin_XRE_C"/>
    <property type="match status" value="1"/>
</dbReference>
<dbReference type="EMBL" id="VDDC01000008">
    <property type="protein sequence ID" value="TNH40544.1"/>
    <property type="molecule type" value="Genomic_DNA"/>
</dbReference>
<keyword evidence="1" id="KW-0238">DNA-binding</keyword>
<dbReference type="Gene3D" id="2.60.120.10">
    <property type="entry name" value="Jelly Rolls"/>
    <property type="match status" value="1"/>
</dbReference>
<dbReference type="SUPFAM" id="SSF47413">
    <property type="entry name" value="lambda repressor-like DNA-binding domains"/>
    <property type="match status" value="1"/>
</dbReference>
<organism evidence="3 4">
    <name type="scientific">Paracoccus haeundaensis</name>
    <dbReference type="NCBI Taxonomy" id="225362"/>
    <lineage>
        <taxon>Bacteria</taxon>
        <taxon>Pseudomonadati</taxon>
        <taxon>Pseudomonadota</taxon>
        <taxon>Alphaproteobacteria</taxon>
        <taxon>Rhodobacterales</taxon>
        <taxon>Paracoccaceae</taxon>
        <taxon>Paracoccus</taxon>
    </lineage>
</organism>
<dbReference type="PROSITE" id="PS50943">
    <property type="entry name" value="HTH_CROC1"/>
    <property type="match status" value="1"/>
</dbReference>
<dbReference type="PANTHER" id="PTHR46797:SF1">
    <property type="entry name" value="METHYLPHOSPHONATE SYNTHASE"/>
    <property type="match status" value="1"/>
</dbReference>
<dbReference type="InterPro" id="IPR011051">
    <property type="entry name" value="RmlC_Cupin_sf"/>
</dbReference>
<dbReference type="InterPro" id="IPR010982">
    <property type="entry name" value="Lambda_DNA-bd_dom_sf"/>
</dbReference>
<gene>
    <name evidence="3" type="ORF">FHD67_04900</name>
</gene>
<dbReference type="Pfam" id="PF01381">
    <property type="entry name" value="HTH_3"/>
    <property type="match status" value="1"/>
</dbReference>
<dbReference type="SUPFAM" id="SSF51182">
    <property type="entry name" value="RmlC-like cupins"/>
    <property type="match status" value="1"/>
</dbReference>
<protein>
    <submittedName>
        <fullName evidence="3">Helix-turn-helix domain-containing protein</fullName>
    </submittedName>
</protein>
<name>A0A5C4RA50_9RHOB</name>
<dbReference type="AlphaFoldDB" id="A0A5C4RA50"/>
<dbReference type="CDD" id="cd00093">
    <property type="entry name" value="HTH_XRE"/>
    <property type="match status" value="1"/>
</dbReference>
<dbReference type="GO" id="GO:0005829">
    <property type="term" value="C:cytosol"/>
    <property type="evidence" value="ECO:0007669"/>
    <property type="project" value="TreeGrafter"/>
</dbReference>
<feature type="domain" description="HTH cro/C1-type" evidence="2">
    <location>
        <begin position="15"/>
        <end position="69"/>
    </location>
</feature>
<evidence type="ECO:0000313" key="4">
    <source>
        <dbReference type="Proteomes" id="UP000304880"/>
    </source>
</evidence>
<evidence type="ECO:0000259" key="2">
    <source>
        <dbReference type="PROSITE" id="PS50943"/>
    </source>
</evidence>
<keyword evidence="4" id="KW-1185">Reference proteome</keyword>